<reference evidence="2" key="1">
    <citation type="journal article" date="2024" name="Proc. Natl. Acad. Sci. U.S.A.">
        <title>Extraordinary preservation of gene collinearity over three hundred million years revealed in homosporous lycophytes.</title>
        <authorList>
            <person name="Li C."/>
            <person name="Wickell D."/>
            <person name="Kuo L.Y."/>
            <person name="Chen X."/>
            <person name="Nie B."/>
            <person name="Liao X."/>
            <person name="Peng D."/>
            <person name="Ji J."/>
            <person name="Jenkins J."/>
            <person name="Williams M."/>
            <person name="Shu S."/>
            <person name="Plott C."/>
            <person name="Barry K."/>
            <person name="Rajasekar S."/>
            <person name="Grimwood J."/>
            <person name="Han X."/>
            <person name="Sun S."/>
            <person name="Hou Z."/>
            <person name="He W."/>
            <person name="Dai G."/>
            <person name="Sun C."/>
            <person name="Schmutz J."/>
            <person name="Leebens-Mack J.H."/>
            <person name="Li F.W."/>
            <person name="Wang L."/>
        </authorList>
    </citation>
    <scope>NUCLEOTIDE SEQUENCE [LARGE SCALE GENOMIC DNA]</scope>
    <source>
        <strain evidence="2">cv. PW_Plant_1</strain>
    </source>
</reference>
<accession>A0ACC2BB39</accession>
<gene>
    <name evidence="1" type="ORF">O6H91_16G030400</name>
</gene>
<proteinExistence type="predicted"/>
<dbReference type="EMBL" id="CM055107">
    <property type="protein sequence ID" value="KAJ7526983.1"/>
    <property type="molecule type" value="Genomic_DNA"/>
</dbReference>
<organism evidence="1 2">
    <name type="scientific">Diphasiastrum complanatum</name>
    <name type="common">Issler's clubmoss</name>
    <name type="synonym">Lycopodium complanatum</name>
    <dbReference type="NCBI Taxonomy" id="34168"/>
    <lineage>
        <taxon>Eukaryota</taxon>
        <taxon>Viridiplantae</taxon>
        <taxon>Streptophyta</taxon>
        <taxon>Embryophyta</taxon>
        <taxon>Tracheophyta</taxon>
        <taxon>Lycopodiopsida</taxon>
        <taxon>Lycopodiales</taxon>
        <taxon>Lycopodiaceae</taxon>
        <taxon>Lycopodioideae</taxon>
        <taxon>Diphasiastrum</taxon>
    </lineage>
</organism>
<sequence>MAVGVLALQGAFHEHTVALKKLGVEAVEVRKPEDLEGLLGLIIPGGESTTMSKLAEQYKLFPALKEFEITGKPIWGTCAGLIFLADRAVGQKAGGQALLGGLDCTVHRNFFGSQLNSFEAELPVPSLVQSEGGPSSFRAVFIRAPAIIQKGESVEVLAYYDVSSTLSLEGDEEARLEGQSVAVAVKQGNLLATAFHPELTSDTRWHSYFLKMVQKSGDLVNVSPKQTNPLVKSRSQLKDLPVFRGTDYLSLETQ</sequence>
<keyword evidence="2" id="KW-1185">Reference proteome</keyword>
<protein>
    <submittedName>
        <fullName evidence="1">Uncharacterized protein</fullName>
    </submittedName>
</protein>
<name>A0ACC2BB39_DIPCM</name>
<dbReference type="Proteomes" id="UP001162992">
    <property type="component" value="Chromosome 16"/>
</dbReference>
<comment type="caution">
    <text evidence="1">The sequence shown here is derived from an EMBL/GenBank/DDBJ whole genome shotgun (WGS) entry which is preliminary data.</text>
</comment>
<evidence type="ECO:0000313" key="2">
    <source>
        <dbReference type="Proteomes" id="UP001162992"/>
    </source>
</evidence>
<evidence type="ECO:0000313" key="1">
    <source>
        <dbReference type="EMBL" id="KAJ7526983.1"/>
    </source>
</evidence>